<dbReference type="PROSITE" id="PS51257">
    <property type="entry name" value="PROKAR_LIPOPROTEIN"/>
    <property type="match status" value="1"/>
</dbReference>
<keyword evidence="2" id="KW-0560">Oxidoreductase</keyword>
<keyword evidence="2" id="KW-0186">Copper</keyword>
<evidence type="ECO:0000313" key="6">
    <source>
        <dbReference type="Proteomes" id="UP001500791"/>
    </source>
</evidence>
<keyword evidence="2" id="KW-0479">Metal-binding</keyword>
<dbReference type="InterPro" id="IPR024134">
    <property type="entry name" value="SOD_Cu/Zn_/chaperone"/>
</dbReference>
<comment type="cofactor">
    <cofactor evidence="2">
        <name>Cu cation</name>
        <dbReference type="ChEBI" id="CHEBI:23378"/>
    </cofactor>
    <text evidence="2">Binds 1 copper ion per subunit.</text>
</comment>
<dbReference type="InterPro" id="IPR036423">
    <property type="entry name" value="SOD-like_Cu/Zn_dom_sf"/>
</dbReference>
<gene>
    <name evidence="5" type="ORF">GCM10009093_18680</name>
</gene>
<keyword evidence="3" id="KW-0732">Signal</keyword>
<dbReference type="Proteomes" id="UP001500791">
    <property type="component" value="Unassembled WGS sequence"/>
</dbReference>
<keyword evidence="2" id="KW-0862">Zinc</keyword>
<dbReference type="RefSeq" id="WP_208380671.1">
    <property type="nucleotide sequence ID" value="NZ_BAAAEJ010000007.1"/>
</dbReference>
<comment type="caution">
    <text evidence="5">The sequence shown here is derived from an EMBL/GenBank/DDBJ whole genome shotgun (WGS) entry which is preliminary data.</text>
</comment>
<dbReference type="PANTHER" id="PTHR10003">
    <property type="entry name" value="SUPEROXIDE DISMUTASE CU-ZN -RELATED"/>
    <property type="match status" value="1"/>
</dbReference>
<dbReference type="EMBL" id="BAAAEJ010000007">
    <property type="protein sequence ID" value="GAA0392340.1"/>
    <property type="molecule type" value="Genomic_DNA"/>
</dbReference>
<dbReference type="Pfam" id="PF00080">
    <property type="entry name" value="Sod_Cu"/>
    <property type="match status" value="1"/>
</dbReference>
<dbReference type="CDD" id="cd00305">
    <property type="entry name" value="Cu-Zn_Superoxide_Dismutase"/>
    <property type="match status" value="1"/>
</dbReference>
<evidence type="ECO:0000256" key="1">
    <source>
        <dbReference type="ARBA" id="ARBA00010457"/>
    </source>
</evidence>
<evidence type="ECO:0000256" key="3">
    <source>
        <dbReference type="SAM" id="SignalP"/>
    </source>
</evidence>
<evidence type="ECO:0000256" key="2">
    <source>
        <dbReference type="RuleBase" id="RU000393"/>
    </source>
</evidence>
<comment type="catalytic activity">
    <reaction evidence="2">
        <text>2 superoxide + 2 H(+) = H2O2 + O2</text>
        <dbReference type="Rhea" id="RHEA:20696"/>
        <dbReference type="ChEBI" id="CHEBI:15378"/>
        <dbReference type="ChEBI" id="CHEBI:15379"/>
        <dbReference type="ChEBI" id="CHEBI:16240"/>
        <dbReference type="ChEBI" id="CHEBI:18421"/>
        <dbReference type="EC" id="1.15.1.1"/>
    </reaction>
</comment>
<sequence length="198" mass="19800">MRKTTTALLAGSAAALAVGCTAVAADQASHAAQQSPSATAPAPAASGYNVHLFNNEGAAAGTVTLKQGPNGLLMIVEATGLTPGWHGIHLHETGQCEAAFTSAGAHINHPEAKVPHGLMNADGPDDGDLPNIFAHADGTAKAEIFTTRARLSGDGQAQDLLDNDGSAIIIHASADDHSSQPIGGAGARVACGAIQLLH</sequence>
<dbReference type="SUPFAM" id="SSF49329">
    <property type="entry name" value="Cu,Zn superoxide dismutase-like"/>
    <property type="match status" value="1"/>
</dbReference>
<keyword evidence="6" id="KW-1185">Reference proteome</keyword>
<comment type="function">
    <text evidence="2">Destroys radicals which are normally produced within the cells and which are toxic to biological systems.</text>
</comment>
<organism evidence="5 6">
    <name type="scientific">Brevundimonas terrae</name>
    <dbReference type="NCBI Taxonomy" id="363631"/>
    <lineage>
        <taxon>Bacteria</taxon>
        <taxon>Pseudomonadati</taxon>
        <taxon>Pseudomonadota</taxon>
        <taxon>Alphaproteobacteria</taxon>
        <taxon>Caulobacterales</taxon>
        <taxon>Caulobacteraceae</taxon>
        <taxon>Brevundimonas</taxon>
    </lineage>
</organism>
<protein>
    <recommendedName>
        <fullName evidence="2">Superoxide dismutase [Cu-Zn]</fullName>
        <ecNumber evidence="2">1.15.1.1</ecNumber>
    </recommendedName>
</protein>
<dbReference type="EC" id="1.15.1.1" evidence="2"/>
<feature type="chain" id="PRO_5046530890" description="Superoxide dismutase [Cu-Zn]" evidence="3">
    <location>
        <begin position="25"/>
        <end position="198"/>
    </location>
</feature>
<dbReference type="InterPro" id="IPR001424">
    <property type="entry name" value="SOD_Cu_Zn_dom"/>
</dbReference>
<dbReference type="Gene3D" id="2.60.40.200">
    <property type="entry name" value="Superoxide dismutase, copper/zinc binding domain"/>
    <property type="match status" value="1"/>
</dbReference>
<evidence type="ECO:0000259" key="4">
    <source>
        <dbReference type="Pfam" id="PF00080"/>
    </source>
</evidence>
<evidence type="ECO:0000313" key="5">
    <source>
        <dbReference type="EMBL" id="GAA0392340.1"/>
    </source>
</evidence>
<reference evidence="5 6" key="1">
    <citation type="journal article" date="2019" name="Int. J. Syst. Evol. Microbiol.">
        <title>The Global Catalogue of Microorganisms (GCM) 10K type strain sequencing project: providing services to taxonomists for standard genome sequencing and annotation.</title>
        <authorList>
            <consortium name="The Broad Institute Genomics Platform"/>
            <consortium name="The Broad Institute Genome Sequencing Center for Infectious Disease"/>
            <person name="Wu L."/>
            <person name="Ma J."/>
        </authorList>
    </citation>
    <scope>NUCLEOTIDE SEQUENCE [LARGE SCALE GENOMIC DNA]</scope>
    <source>
        <strain evidence="5 6">JCM 13476</strain>
    </source>
</reference>
<comment type="cofactor">
    <cofactor evidence="2">
        <name>Zn(2+)</name>
        <dbReference type="ChEBI" id="CHEBI:29105"/>
    </cofactor>
    <text evidence="2">Binds 1 zinc ion per subunit.</text>
</comment>
<dbReference type="InterPro" id="IPR018152">
    <property type="entry name" value="SOD_Cu/Zn_BS"/>
</dbReference>
<feature type="signal peptide" evidence="3">
    <location>
        <begin position="1"/>
        <end position="24"/>
    </location>
</feature>
<feature type="domain" description="Superoxide dismutase copper/zinc binding" evidence="4">
    <location>
        <begin position="60"/>
        <end position="194"/>
    </location>
</feature>
<proteinExistence type="inferred from homology"/>
<accession>A0ABN0YDX1</accession>
<comment type="similarity">
    <text evidence="1 2">Belongs to the Cu-Zn superoxide dismutase family.</text>
</comment>
<dbReference type="PROSITE" id="PS00332">
    <property type="entry name" value="SOD_CU_ZN_2"/>
    <property type="match status" value="1"/>
</dbReference>
<name>A0ABN0YDX1_9CAUL</name>